<dbReference type="Pfam" id="PF08922">
    <property type="entry name" value="DUF1905"/>
    <property type="match status" value="1"/>
</dbReference>
<evidence type="ECO:0000313" key="1">
    <source>
        <dbReference type="EMBL" id="MFC0634365.1"/>
    </source>
</evidence>
<proteinExistence type="predicted"/>
<dbReference type="Pfam" id="PF13376">
    <property type="entry name" value="OmdA"/>
    <property type="match status" value="1"/>
</dbReference>
<dbReference type="SUPFAM" id="SSF141694">
    <property type="entry name" value="AF2212/PG0164-like"/>
    <property type="match status" value="1"/>
</dbReference>
<accession>A0ABV6R426</accession>
<dbReference type="InterPro" id="IPR015018">
    <property type="entry name" value="DUF1905"/>
</dbReference>
<dbReference type="Proteomes" id="UP001589906">
    <property type="component" value="Unassembled WGS sequence"/>
</dbReference>
<reference evidence="1 2" key="1">
    <citation type="submission" date="2024-09" db="EMBL/GenBank/DDBJ databases">
        <authorList>
            <person name="Sun Q."/>
            <person name="Mori K."/>
        </authorList>
    </citation>
    <scope>NUCLEOTIDE SEQUENCE [LARGE SCALE GENOMIC DNA]</scope>
    <source>
        <strain evidence="1 2">NCAIM B.02621</strain>
    </source>
</reference>
<comment type="caution">
    <text evidence="1">The sequence shown here is derived from an EMBL/GenBank/DDBJ whole genome shotgun (WGS) entry which is preliminary data.</text>
</comment>
<sequence>MDFYPHAFTGRIERHALGTMVYTVVFLPDDLAAELPFDEHPRLRMSGEINDAPVTGAWQPVRRRWYLMLNKTTLRAIDAGVGDEVEVRFRIEPQEAVDAPDDLLEAIARDPAAATTWSRMTAGQRRGSSHMLSSAQRAETRRSRILTVVAALAAGTPPGPPKRTRPR</sequence>
<gene>
    <name evidence="1" type="ORF">ACFFGE_10820</name>
</gene>
<evidence type="ECO:0000313" key="2">
    <source>
        <dbReference type="Proteomes" id="UP001589906"/>
    </source>
</evidence>
<dbReference type="Gene3D" id="2.40.30.100">
    <property type="entry name" value="AF2212/PG0164-like"/>
    <property type="match status" value="1"/>
</dbReference>
<dbReference type="RefSeq" id="WP_376836409.1">
    <property type="nucleotide sequence ID" value="NZ_JBHLSW010000007.1"/>
</dbReference>
<organism evidence="1 2">
    <name type="scientific">Brevundimonas balnearis</name>
    <dbReference type="NCBI Taxonomy" id="1572858"/>
    <lineage>
        <taxon>Bacteria</taxon>
        <taxon>Pseudomonadati</taxon>
        <taxon>Pseudomonadota</taxon>
        <taxon>Alphaproteobacteria</taxon>
        <taxon>Caulobacterales</taxon>
        <taxon>Caulobacteraceae</taxon>
        <taxon>Brevundimonas</taxon>
    </lineage>
</organism>
<name>A0ABV6R426_9CAUL</name>
<dbReference type="EMBL" id="JBHLSW010000007">
    <property type="protein sequence ID" value="MFC0634365.1"/>
    <property type="molecule type" value="Genomic_DNA"/>
</dbReference>
<dbReference type="InterPro" id="IPR037079">
    <property type="entry name" value="AF2212/PG0164-like_sf"/>
</dbReference>
<keyword evidence="2" id="KW-1185">Reference proteome</keyword>
<protein>
    <submittedName>
        <fullName evidence="1">YdeI/OmpD-associated family protein</fullName>
    </submittedName>
</protein>